<keyword evidence="3" id="KW-0575">Peroxidase</keyword>
<evidence type="ECO:0000256" key="3">
    <source>
        <dbReference type="ARBA" id="ARBA00022559"/>
    </source>
</evidence>
<dbReference type="SUPFAM" id="SSF56112">
    <property type="entry name" value="Protein kinase-like (PK-like)"/>
    <property type="match status" value="2"/>
</dbReference>
<dbReference type="InterPro" id="IPR011009">
    <property type="entry name" value="Kinase-like_dom_sf"/>
</dbReference>
<dbReference type="InterPro" id="IPR040976">
    <property type="entry name" value="Pkinase_fungal"/>
</dbReference>
<dbReference type="EMBL" id="DF849791">
    <property type="protein sequence ID" value="GAT58865.1"/>
    <property type="molecule type" value="Genomic_DNA"/>
</dbReference>
<feature type="domain" description="Fungal-type protein kinase" evidence="20">
    <location>
        <begin position="1327"/>
        <end position="1444"/>
    </location>
</feature>
<evidence type="ECO:0000256" key="9">
    <source>
        <dbReference type="ARBA" id="ARBA00022842"/>
    </source>
</evidence>
<keyword evidence="4" id="KW-0349">Heme</keyword>
<feature type="domain" description="Fungal-type protein kinase" evidence="20">
    <location>
        <begin position="1976"/>
        <end position="2069"/>
    </location>
</feature>
<keyword evidence="6" id="KW-0925">Oxylipin biosynthesis</keyword>
<accession>A0ABQ0M682</accession>
<dbReference type="CDD" id="cd00685">
    <property type="entry name" value="Trans_IPPS_HT"/>
    <property type="match status" value="1"/>
</dbReference>
<keyword evidence="2" id="KW-0444">Lipid biosynthesis</keyword>
<dbReference type="PROSITE" id="PS00109">
    <property type="entry name" value="PROTEIN_KINASE_TYR"/>
    <property type="match status" value="2"/>
</dbReference>
<keyword evidence="5" id="KW-0479">Metal-binding</keyword>
<dbReference type="PROSITE" id="PS00444">
    <property type="entry name" value="POLYPRENYL_SYNTHASE_2"/>
    <property type="match status" value="1"/>
</dbReference>
<dbReference type="SUPFAM" id="SSF48113">
    <property type="entry name" value="Heme-dependent peroxidases"/>
    <property type="match status" value="1"/>
</dbReference>
<proteinExistence type="predicted"/>
<dbReference type="InterPro" id="IPR050783">
    <property type="entry name" value="Oxylipin_biosynth_metab"/>
</dbReference>
<evidence type="ECO:0000256" key="8">
    <source>
        <dbReference type="ARBA" id="ARBA00022832"/>
    </source>
</evidence>
<dbReference type="Pfam" id="PF03098">
    <property type="entry name" value="An_peroxidase"/>
    <property type="match status" value="1"/>
</dbReference>
<gene>
    <name evidence="21" type="ORF">MCHLO_15242</name>
</gene>
<evidence type="ECO:0000256" key="6">
    <source>
        <dbReference type="ARBA" id="ARBA00022767"/>
    </source>
</evidence>
<feature type="region of interest" description="Disordered" evidence="19">
    <location>
        <begin position="1553"/>
        <end position="1587"/>
    </location>
</feature>
<protein>
    <recommendedName>
        <fullName evidence="18">(2E,6E)-farnesyl diphosphate synthase</fullName>
    </recommendedName>
    <alternativeName>
        <fullName evidence="17">Dimethylallyltranstransferase</fullName>
    </alternativeName>
    <alternativeName>
        <fullName evidence="16">Farnesyl diphosphate synthase</fullName>
    </alternativeName>
    <alternativeName>
        <fullName evidence="15">Geranyltranstransferase</fullName>
    </alternativeName>
</protein>
<dbReference type="InterPro" id="IPR000092">
    <property type="entry name" value="Polyprenyl_synt"/>
</dbReference>
<dbReference type="InterPro" id="IPR037120">
    <property type="entry name" value="Haem_peroxidase_sf_animal"/>
</dbReference>
<keyword evidence="13" id="KW-0443">Lipid metabolism</keyword>
<dbReference type="PROSITE" id="PS00723">
    <property type="entry name" value="POLYPRENYL_SYNTHASE_1"/>
    <property type="match status" value="1"/>
</dbReference>
<dbReference type="InterPro" id="IPR034815">
    <property type="entry name" value="A_dioxygenase"/>
</dbReference>
<evidence type="ECO:0000256" key="19">
    <source>
        <dbReference type="SAM" id="MobiDB-lite"/>
    </source>
</evidence>
<evidence type="ECO:0000256" key="18">
    <source>
        <dbReference type="ARBA" id="ARBA00032873"/>
    </source>
</evidence>
<sequence length="2198" mass="246181">MPVLYSNFTVLYTGETRFEDVTIQLKVDTNRQLTPANRPRNALFACAGSLRAEMDRLWSYLASPSCIRSTYRVVRAPKMWYAILPYWWKLPLYVALLYLGKTRLVLQKNNLYDTYRPGEFPVNSCEGVNLRARTLSGICNNIETPGMGSSNTRFHRYVPLNKTYGETTTLFEPNPRAISQNILKRIEFVPAKTINLFAAAWIQFQNTQWWDLSQVYGADEATHAQMRSFVDGKLAVAADGLLRIGSDGMDMAAFKVNWWSGLSVMHNLWVKEHNAVCEMFKGHYPQWSDQEIFDHARLVTTALNAKIHTVEWTPAMLQNDILQHAMNANWYGLAPEWLRPLIPQHVFDFDQQISEVWNGIIGGKPDFSGVPFAHSEEFVTVYRFHSLLPDNITIRNHVDGQQTDRVYDLHHYTFGNAKDVVHGSPFSDVVYTFGADYPGALILNNYPEAMLSLNEPAIPFTLDMGAVDIIRDRERGVPRYNEFRRLFSLIPAKGMEDISDEPKSVRALRSIYGDDVEAVDMLTGCLAESPRATGFAFSNTQFQTFILAASRRLMTDRFFTTDFRADIYTQEGLDWIAASNFRTLLGRAVPELNETLDKLDNAFKPWKPCFMSYDNILARLSGPSSWSAKDETGVLEPYTYITANPGKDFRTKLMAAFNTWINVPEAKLKQIAKVVSMLHNASLMIDDIEDDSQLRRGQPVTHKIYGIPQTINTANYVYFLAYQELLNLAGPDETPSQTELIAIITSELLSLHRGQGLELLWRDSLSCPTEEQYIAMVNDKTGGLLRIGIKLLMACGTTNLDIDYVPLVNLIGVYFQIRDDYINLQSREYASNKGFAEDLTEGKFSFPVVHGIHADTSNRQLINTLQKRPKTPTLKTHAITYLENHTKSFAYTRSVLEKLESQMRAELARLAFQPWPYPNNSEVPRPPLLVTPLLVPVAREAEDSCQTLSALSSSAFLGPSEQRDRQRDQDERFCRAYFPSRVVLSSIEDILSQLGGPALLERYQQFATRVAPLESSVVLEKYANESNSIASFEDLAVDGTYWLAALATSDAGERTTMEYFPALNQPLPQEQEYREMRKFDATLRPCTASQSTIRNIIVNIEFTKTDPPPLTCNPLVGPSAAVGKYQQVVRNACYLLTFQGTRLYIPTLSFHGKCHATKLLFSILNHDCLQLAAIEDCFGAALPITAALLRLLKTASLYELGFNPLFAYSWNCPIPGFLPDDNLPFTLHLPGSVPLRLKPKALSRPNYSPFGRSTLVLESVENPAESTTTVVKLTYISNNRAWRERLIIEALCRGPRGPPAYTPELVGAFAALGSPGFTSEDETAMHVDPRHVEVLVFKSPPNAHRLHELSPLEMVAASIDLMESLLDVFTRRLMHRDISSGNVLVAGGRVVLVDWELGRVFDAPPLETTSSITGTLDSMSVASLDGDAPLPHDDIESAAYVLLKAITQTVHGTTTRWTKHLAAYEWDRGDTNVEHLIGQRVDLWGTQRRNSTRWRTECMLRELGDHLRADFIEALFSMPLPMPRWTDATPSHDREGLSASDYDMVLESMQQIPRPYPDTNTSKATPSVAMTPPSLPVSDETEEVDPVESVDSLVDSLEDEAELQRDSDNEFCRMQFADRVVLRSLEEILCELGGPAFWERYNEFLCHGASLDPLVAVQKYQNEFSPTAVLEDLMIDGTYWLAALCQAESPTALDQDYFPMHHQPLPRQHDYSETRSFNAALRSRVASQSTIFNILSNVEFSKADPPPMSYNPLVGTSRAIASYQRVVRNASYLLAFQGTRLFIPTLSFHGDGGRIKLLFSILNHDCLKVAVVDDCLGTAIAGLSALLTLLRNASPYELGFNPLFTHASTPAPGYCLGDMVPLSLHIPGQDTIPLASKALSRRARAPFARCTLVLESLCSDATTIVVKLSFVSNGSAWRERTVVEALFNTGDEPPSYSCRLLAAFATLGSPGFTRCRHLEIMLFQSPRNAQRLDKLSTETLLEAGIQLFECLLDLYTRGFIHRDISSGNVLFANGRVLIVDWETGRRFDSPFSDSGAAMTGTLDTMSVASMRGRVPLPHDDAESAAYVLLKALMQTYTAPPSQSVQWEKNLKVYRWDVDDADHESLIVKRASLWGSQQIESARRTTQKLFIASGEHLRADFVDAIFSTALPMGRWIGSETPLADREGLDAGNYEEVLASLKAIVGGVVTELKNLQVEYT</sequence>
<keyword evidence="22" id="KW-1185">Reference proteome</keyword>
<keyword evidence="14" id="KW-0275">Fatty acid biosynthesis</keyword>
<evidence type="ECO:0000256" key="17">
    <source>
        <dbReference type="ARBA" id="ARBA00032448"/>
    </source>
</evidence>
<evidence type="ECO:0000256" key="15">
    <source>
        <dbReference type="ARBA" id="ARBA00032380"/>
    </source>
</evidence>
<keyword evidence="11" id="KW-0560">Oxidoreductase</keyword>
<dbReference type="Gene3D" id="1.10.510.10">
    <property type="entry name" value="Transferase(Phosphotransferase) domain 1"/>
    <property type="match status" value="2"/>
</dbReference>
<reference evidence="21" key="1">
    <citation type="submission" date="2014-09" db="EMBL/GenBank/DDBJ databases">
        <title>Genome sequence of the luminous mushroom Mycena chlorophos for searching fungal bioluminescence genes.</title>
        <authorList>
            <person name="Tanaka Y."/>
            <person name="Kasuga D."/>
            <person name="Oba Y."/>
            <person name="Hase S."/>
            <person name="Sato K."/>
            <person name="Oba Y."/>
            <person name="Sakakibara Y."/>
        </authorList>
    </citation>
    <scope>NUCLEOTIDE SEQUENCE</scope>
</reference>
<dbReference type="Gene3D" id="1.10.600.10">
    <property type="entry name" value="Farnesyl Diphosphate Synthase"/>
    <property type="match status" value="1"/>
</dbReference>
<evidence type="ECO:0000256" key="2">
    <source>
        <dbReference type="ARBA" id="ARBA00022516"/>
    </source>
</evidence>
<evidence type="ECO:0000259" key="20">
    <source>
        <dbReference type="Pfam" id="PF17667"/>
    </source>
</evidence>
<keyword evidence="12" id="KW-0408">Iron</keyword>
<dbReference type="InterPro" id="IPR010255">
    <property type="entry name" value="Haem_peroxidase_sf"/>
</dbReference>
<keyword evidence="7" id="KW-0611">Plant defense</keyword>
<organism evidence="21 22">
    <name type="scientific">Mycena chlorophos</name>
    <name type="common">Agaric fungus</name>
    <name type="synonym">Agaricus chlorophos</name>
    <dbReference type="NCBI Taxonomy" id="658473"/>
    <lineage>
        <taxon>Eukaryota</taxon>
        <taxon>Fungi</taxon>
        <taxon>Dikarya</taxon>
        <taxon>Basidiomycota</taxon>
        <taxon>Agaricomycotina</taxon>
        <taxon>Agaricomycetes</taxon>
        <taxon>Agaricomycetidae</taxon>
        <taxon>Agaricales</taxon>
        <taxon>Marasmiineae</taxon>
        <taxon>Mycenaceae</taxon>
        <taxon>Mycena</taxon>
    </lineage>
</organism>
<dbReference type="Proteomes" id="UP000815677">
    <property type="component" value="Unassembled WGS sequence"/>
</dbReference>
<dbReference type="SFLD" id="SFLDS00005">
    <property type="entry name" value="Isoprenoid_Synthase_Type_I"/>
    <property type="match status" value="1"/>
</dbReference>
<dbReference type="PANTHER" id="PTHR11903">
    <property type="entry name" value="PROSTAGLANDIN G/H SYNTHASE"/>
    <property type="match status" value="1"/>
</dbReference>
<evidence type="ECO:0000313" key="21">
    <source>
        <dbReference type="EMBL" id="GAT58865.1"/>
    </source>
</evidence>
<dbReference type="Pfam" id="PF00348">
    <property type="entry name" value="polyprenyl_synt"/>
    <property type="match status" value="1"/>
</dbReference>
<keyword evidence="10" id="KW-0223">Dioxygenase</keyword>
<evidence type="ECO:0000256" key="10">
    <source>
        <dbReference type="ARBA" id="ARBA00022964"/>
    </source>
</evidence>
<name>A0ABQ0M682_MYCCL</name>
<evidence type="ECO:0000256" key="11">
    <source>
        <dbReference type="ARBA" id="ARBA00023002"/>
    </source>
</evidence>
<evidence type="ECO:0000256" key="7">
    <source>
        <dbReference type="ARBA" id="ARBA00022821"/>
    </source>
</evidence>
<dbReference type="InterPro" id="IPR033749">
    <property type="entry name" value="Polyprenyl_synt_CS"/>
</dbReference>
<keyword evidence="9" id="KW-0460">Magnesium</keyword>
<comment type="cofactor">
    <cofactor evidence="1">
        <name>Ca(2+)</name>
        <dbReference type="ChEBI" id="CHEBI:29108"/>
    </cofactor>
</comment>
<dbReference type="SUPFAM" id="SSF48576">
    <property type="entry name" value="Terpenoid synthases"/>
    <property type="match status" value="1"/>
</dbReference>
<evidence type="ECO:0000256" key="5">
    <source>
        <dbReference type="ARBA" id="ARBA00022723"/>
    </source>
</evidence>
<dbReference type="InterPro" id="IPR008949">
    <property type="entry name" value="Isoprenoid_synthase_dom_sf"/>
</dbReference>
<dbReference type="PANTHER" id="PTHR11903:SF11">
    <property type="entry name" value="ALPHA-DIOXYGENASE 1"/>
    <property type="match status" value="1"/>
</dbReference>
<evidence type="ECO:0000256" key="16">
    <source>
        <dbReference type="ARBA" id="ARBA00032424"/>
    </source>
</evidence>
<evidence type="ECO:0000256" key="1">
    <source>
        <dbReference type="ARBA" id="ARBA00001913"/>
    </source>
</evidence>
<dbReference type="Gene3D" id="1.10.640.10">
    <property type="entry name" value="Haem peroxidase domain superfamily, animal type"/>
    <property type="match status" value="1"/>
</dbReference>
<dbReference type="InterPro" id="IPR008266">
    <property type="entry name" value="Tyr_kinase_AS"/>
</dbReference>
<dbReference type="CDD" id="cd09818">
    <property type="entry name" value="PIOX_like"/>
    <property type="match status" value="1"/>
</dbReference>
<evidence type="ECO:0000256" key="4">
    <source>
        <dbReference type="ARBA" id="ARBA00022617"/>
    </source>
</evidence>
<evidence type="ECO:0000313" key="22">
    <source>
        <dbReference type="Proteomes" id="UP000815677"/>
    </source>
</evidence>
<dbReference type="PROSITE" id="PS50292">
    <property type="entry name" value="PEROXIDASE_3"/>
    <property type="match status" value="1"/>
</dbReference>
<dbReference type="Pfam" id="PF17667">
    <property type="entry name" value="Pkinase_fungal"/>
    <property type="match status" value="2"/>
</dbReference>
<evidence type="ECO:0000256" key="13">
    <source>
        <dbReference type="ARBA" id="ARBA00023098"/>
    </source>
</evidence>
<keyword evidence="8" id="KW-0276">Fatty acid metabolism</keyword>
<evidence type="ECO:0000256" key="14">
    <source>
        <dbReference type="ARBA" id="ARBA00023160"/>
    </source>
</evidence>
<dbReference type="InterPro" id="IPR019791">
    <property type="entry name" value="Haem_peroxidase_animal"/>
</dbReference>
<evidence type="ECO:0000256" key="12">
    <source>
        <dbReference type="ARBA" id="ARBA00023004"/>
    </source>
</evidence>